<gene>
    <name evidence="2" type="ORF">O181_062553</name>
</gene>
<proteinExistence type="predicted"/>
<sequence>MLCTLCTKRGIPCICSLTATNAFDACQQAHESVCLLSAPSNHEARGVLSQDTLASTPLWSTMMKPYPSANGHWDLKQANGNDSRQLALSPQALICPPPLLGHHPMVTSLLDLRKVIIWPMKDGNGERTFKLGPIVTMSCHQWDSNAKLSFLSPPYLIYLHAIILTFFHYSWSKTPQQDSPVCSLPRELTPQQPTPGLKPSRTKEPPISGLSPSSQPPEDNTTREPEPEVAPTQSTEEPFGKSQFHFFNSTQLFLIPPLTISSFFCHSPLHHYHQQYAHCTMTLARNSLTYFDDSLSHCPRIKQLNLVGALPLAPHDSFCGCNSSK</sequence>
<comment type="caution">
    <text evidence="2">The sequence shown here is derived from an EMBL/GenBank/DDBJ whole genome shotgun (WGS) entry which is preliminary data.</text>
</comment>
<protein>
    <submittedName>
        <fullName evidence="2">Uncharacterized protein</fullName>
    </submittedName>
</protein>
<feature type="compositionally biased region" description="Polar residues" evidence="1">
    <location>
        <begin position="210"/>
        <end position="219"/>
    </location>
</feature>
<evidence type="ECO:0000313" key="2">
    <source>
        <dbReference type="EMBL" id="MBW0522838.1"/>
    </source>
</evidence>
<evidence type="ECO:0000313" key="3">
    <source>
        <dbReference type="Proteomes" id="UP000765509"/>
    </source>
</evidence>
<organism evidence="2 3">
    <name type="scientific">Austropuccinia psidii MF-1</name>
    <dbReference type="NCBI Taxonomy" id="1389203"/>
    <lineage>
        <taxon>Eukaryota</taxon>
        <taxon>Fungi</taxon>
        <taxon>Dikarya</taxon>
        <taxon>Basidiomycota</taxon>
        <taxon>Pucciniomycotina</taxon>
        <taxon>Pucciniomycetes</taxon>
        <taxon>Pucciniales</taxon>
        <taxon>Sphaerophragmiaceae</taxon>
        <taxon>Austropuccinia</taxon>
    </lineage>
</organism>
<evidence type="ECO:0000256" key="1">
    <source>
        <dbReference type="SAM" id="MobiDB-lite"/>
    </source>
</evidence>
<keyword evidence="3" id="KW-1185">Reference proteome</keyword>
<dbReference type="Proteomes" id="UP000765509">
    <property type="component" value="Unassembled WGS sequence"/>
</dbReference>
<accession>A0A9Q3EPY6</accession>
<dbReference type="EMBL" id="AVOT02029854">
    <property type="protein sequence ID" value="MBW0522838.1"/>
    <property type="molecule type" value="Genomic_DNA"/>
</dbReference>
<reference evidence="2" key="1">
    <citation type="submission" date="2021-03" db="EMBL/GenBank/DDBJ databases">
        <title>Draft genome sequence of rust myrtle Austropuccinia psidii MF-1, a brazilian biotype.</title>
        <authorList>
            <person name="Quecine M.C."/>
            <person name="Pachon D.M.R."/>
            <person name="Bonatelli M.L."/>
            <person name="Correr F.H."/>
            <person name="Franceschini L.M."/>
            <person name="Leite T.F."/>
            <person name="Margarido G.R.A."/>
            <person name="Almeida C.A."/>
            <person name="Ferrarezi J.A."/>
            <person name="Labate C.A."/>
        </authorList>
    </citation>
    <scope>NUCLEOTIDE SEQUENCE</scope>
    <source>
        <strain evidence="2">MF-1</strain>
    </source>
</reference>
<feature type="region of interest" description="Disordered" evidence="1">
    <location>
        <begin position="180"/>
        <end position="236"/>
    </location>
</feature>
<name>A0A9Q3EPY6_9BASI</name>
<dbReference type="AlphaFoldDB" id="A0A9Q3EPY6"/>